<organism evidence="1 2">
    <name type="scientific">Varroa destructor</name>
    <name type="common">Honeybee mite</name>
    <dbReference type="NCBI Taxonomy" id="109461"/>
    <lineage>
        <taxon>Eukaryota</taxon>
        <taxon>Metazoa</taxon>
        <taxon>Ecdysozoa</taxon>
        <taxon>Arthropoda</taxon>
        <taxon>Chelicerata</taxon>
        <taxon>Arachnida</taxon>
        <taxon>Acari</taxon>
        <taxon>Parasitiformes</taxon>
        <taxon>Mesostigmata</taxon>
        <taxon>Gamasina</taxon>
        <taxon>Dermanyssoidea</taxon>
        <taxon>Varroidae</taxon>
        <taxon>Varroa</taxon>
    </lineage>
</organism>
<proteinExistence type="predicted"/>
<dbReference type="KEGG" id="vde:111254136"/>
<dbReference type="GeneID" id="111254136"/>
<accession>A0A7M7KXE4</accession>
<dbReference type="InParanoid" id="A0A7M7KXE4"/>
<dbReference type="EnsemblMetazoa" id="XM_022814689">
    <property type="protein sequence ID" value="XP_022670424"/>
    <property type="gene ID" value="LOC111254136"/>
</dbReference>
<dbReference type="Proteomes" id="UP000594260">
    <property type="component" value="Unplaced"/>
</dbReference>
<dbReference type="OrthoDB" id="6500004at2759"/>
<reference evidence="1" key="1">
    <citation type="submission" date="2021-01" db="UniProtKB">
        <authorList>
            <consortium name="EnsemblMetazoa"/>
        </authorList>
    </citation>
    <scope>IDENTIFICATION</scope>
</reference>
<keyword evidence="2" id="KW-1185">Reference proteome</keyword>
<dbReference type="RefSeq" id="XP_022670424.1">
    <property type="nucleotide sequence ID" value="XM_022814689.1"/>
</dbReference>
<dbReference type="AlphaFoldDB" id="A0A7M7KXE4"/>
<evidence type="ECO:0000313" key="2">
    <source>
        <dbReference type="Proteomes" id="UP000594260"/>
    </source>
</evidence>
<name>A0A7M7KXE4_VARDE</name>
<protein>
    <submittedName>
        <fullName evidence="1">Uncharacterized protein</fullName>
    </submittedName>
</protein>
<sequence>MTGYEKITKVQIRRERKYTAPEPWKFDVEMEIGPERLAYQVIKTIKKDCPVNKDRKILERWDIILGVEDKITIGRRPKEVKQMIRATKLTCNLILLRPNLYTMGEKEPFKFRTLCLETLRKCAPIVLVVEMTKRHNCEWPSYGFETFKVCEHDGPKRFFRADIVRHVFNVNIIGRMDKAEQIELIRNDLWEIFRKHGTVKGELLPAEVVETPKQPLWNQIYMGDVLLKLNDFLLFDNEDFVNLRIEIKEKVALTILPLSPMRSFLRTE</sequence>
<evidence type="ECO:0000313" key="1">
    <source>
        <dbReference type="EnsemblMetazoa" id="XP_022670424"/>
    </source>
</evidence>